<dbReference type="Pfam" id="PF01529">
    <property type="entry name" value="DHHC"/>
    <property type="match status" value="1"/>
</dbReference>
<keyword evidence="8 10" id="KW-0012">Acyltransferase</keyword>
<evidence type="ECO:0000256" key="6">
    <source>
        <dbReference type="ARBA" id="ARBA00023139"/>
    </source>
</evidence>
<organism evidence="13 14">
    <name type="scientific">Circinella minor</name>
    <dbReference type="NCBI Taxonomy" id="1195481"/>
    <lineage>
        <taxon>Eukaryota</taxon>
        <taxon>Fungi</taxon>
        <taxon>Fungi incertae sedis</taxon>
        <taxon>Mucoromycota</taxon>
        <taxon>Mucoromycotina</taxon>
        <taxon>Mucoromycetes</taxon>
        <taxon>Mucorales</taxon>
        <taxon>Lichtheimiaceae</taxon>
        <taxon>Circinella</taxon>
    </lineage>
</organism>
<keyword evidence="5 10" id="KW-0472">Membrane</keyword>
<evidence type="ECO:0000256" key="10">
    <source>
        <dbReference type="RuleBase" id="RU079119"/>
    </source>
</evidence>
<keyword evidence="7" id="KW-0449">Lipoprotein</keyword>
<evidence type="ECO:0000256" key="8">
    <source>
        <dbReference type="ARBA" id="ARBA00023315"/>
    </source>
</evidence>
<feature type="region of interest" description="Disordered" evidence="11">
    <location>
        <begin position="277"/>
        <end position="363"/>
    </location>
</feature>
<gene>
    <name evidence="13" type="ORF">INT45_007847</name>
</gene>
<keyword evidence="14" id="KW-1185">Reference proteome</keyword>
<feature type="transmembrane region" description="Helical" evidence="10">
    <location>
        <begin position="31"/>
        <end position="58"/>
    </location>
</feature>
<comment type="catalytic activity">
    <reaction evidence="9 10">
        <text>L-cysteinyl-[protein] + hexadecanoyl-CoA = S-hexadecanoyl-L-cysteinyl-[protein] + CoA</text>
        <dbReference type="Rhea" id="RHEA:36683"/>
        <dbReference type="Rhea" id="RHEA-COMP:10131"/>
        <dbReference type="Rhea" id="RHEA-COMP:11032"/>
        <dbReference type="ChEBI" id="CHEBI:29950"/>
        <dbReference type="ChEBI" id="CHEBI:57287"/>
        <dbReference type="ChEBI" id="CHEBI:57379"/>
        <dbReference type="ChEBI" id="CHEBI:74151"/>
        <dbReference type="EC" id="2.3.1.225"/>
    </reaction>
</comment>
<evidence type="ECO:0000256" key="11">
    <source>
        <dbReference type="SAM" id="MobiDB-lite"/>
    </source>
</evidence>
<evidence type="ECO:0000256" key="9">
    <source>
        <dbReference type="ARBA" id="ARBA00048048"/>
    </source>
</evidence>
<feature type="compositionally biased region" description="Acidic residues" evidence="11">
    <location>
        <begin position="277"/>
        <end position="303"/>
    </location>
</feature>
<feature type="compositionally biased region" description="Basic residues" evidence="11">
    <location>
        <begin position="349"/>
        <end position="358"/>
    </location>
</feature>
<keyword evidence="3 10" id="KW-0812">Transmembrane</keyword>
<evidence type="ECO:0000256" key="7">
    <source>
        <dbReference type="ARBA" id="ARBA00023288"/>
    </source>
</evidence>
<dbReference type="EMBL" id="JAEPRB010000249">
    <property type="protein sequence ID" value="KAG2218144.1"/>
    <property type="molecule type" value="Genomic_DNA"/>
</dbReference>
<accession>A0A8H7RUQ4</accession>
<dbReference type="PANTHER" id="PTHR12246">
    <property type="entry name" value="PALMITOYLTRANSFERASE ZDHHC16"/>
    <property type="match status" value="1"/>
</dbReference>
<keyword evidence="2 10" id="KW-0808">Transferase</keyword>
<dbReference type="OrthoDB" id="331948at2759"/>
<dbReference type="PROSITE" id="PS50216">
    <property type="entry name" value="DHHC"/>
    <property type="match status" value="1"/>
</dbReference>
<feature type="transmembrane region" description="Helical" evidence="10">
    <location>
        <begin position="168"/>
        <end position="194"/>
    </location>
</feature>
<evidence type="ECO:0000259" key="12">
    <source>
        <dbReference type="Pfam" id="PF01529"/>
    </source>
</evidence>
<dbReference type="Proteomes" id="UP000646827">
    <property type="component" value="Unassembled WGS sequence"/>
</dbReference>
<dbReference type="InterPro" id="IPR039859">
    <property type="entry name" value="PFA4/ZDH16/20/ERF2-like"/>
</dbReference>
<keyword evidence="4 10" id="KW-1133">Transmembrane helix</keyword>
<keyword evidence="6" id="KW-0564">Palmitate</keyword>
<feature type="transmembrane region" description="Helical" evidence="10">
    <location>
        <begin position="127"/>
        <end position="147"/>
    </location>
</feature>
<evidence type="ECO:0000256" key="4">
    <source>
        <dbReference type="ARBA" id="ARBA00022989"/>
    </source>
</evidence>
<dbReference type="GO" id="GO:0019706">
    <property type="term" value="F:protein-cysteine S-palmitoyltransferase activity"/>
    <property type="evidence" value="ECO:0007669"/>
    <property type="project" value="UniProtKB-EC"/>
</dbReference>
<feature type="transmembrane region" description="Helical" evidence="10">
    <location>
        <begin position="6"/>
        <end position="24"/>
    </location>
</feature>
<evidence type="ECO:0000313" key="13">
    <source>
        <dbReference type="EMBL" id="KAG2218144.1"/>
    </source>
</evidence>
<sequence length="432" mass="49547">MSWQEIKGQMIVGTVAILTTFIAYTSQIFVLWNFLGGATLSTLLILIPLNVFIIMIYINYSLVCLTDPGVVPEVKRSTHAPRFCKTCNNYKPPRTHHCSSCGRCVLKMDHHCPWINNCVGFQNYGHFIRFIVYVETSSIYLFILLSLRLAQIIHQMNSYNVYPSNTEAAFLSINLILSAATIITVGILSGYHVYCLTTNTTTIEGWEKGTALTFKSLKNNKTTTFSSVKYPYNLGFYQNICAVLGSQPILWFWPQQVKGDGLHFPVRKYDGTWLEITDEEEYSEEQEEDSEEEYYEEEEYDDEHENKSDEEQEINQDHHSHYRRHCGGSGISRHNNLEEDEEQVIGRHNSSHKRKQRDRHNSNNYYKMEEKEHGTLIINAPPQVHTRASTSSFHPTTPASVMTFASSSTLVDPNTKFPTSCGSKEAFEMSHR</sequence>
<protein>
    <recommendedName>
        <fullName evidence="10">Palmitoyltransferase</fullName>
        <ecNumber evidence="10">2.3.1.225</ecNumber>
    </recommendedName>
</protein>
<dbReference type="AlphaFoldDB" id="A0A8H7RUQ4"/>
<comment type="domain">
    <text evidence="10">The DHHC domain is required for palmitoyltransferase activity.</text>
</comment>
<name>A0A8H7RUQ4_9FUNG</name>
<comment type="subcellular location">
    <subcellularLocation>
        <location evidence="1">Membrane</location>
        <topology evidence="1">Multi-pass membrane protein</topology>
    </subcellularLocation>
</comment>
<evidence type="ECO:0000256" key="2">
    <source>
        <dbReference type="ARBA" id="ARBA00022679"/>
    </source>
</evidence>
<dbReference type="GO" id="GO:0016020">
    <property type="term" value="C:membrane"/>
    <property type="evidence" value="ECO:0007669"/>
    <property type="project" value="UniProtKB-SubCell"/>
</dbReference>
<dbReference type="InterPro" id="IPR001594">
    <property type="entry name" value="Palmitoyltrfase_DHHC"/>
</dbReference>
<comment type="similarity">
    <text evidence="10">Belongs to the DHHC palmitoyltransferase family.</text>
</comment>
<comment type="caution">
    <text evidence="13">The sequence shown here is derived from an EMBL/GenBank/DDBJ whole genome shotgun (WGS) entry which is preliminary data.</text>
</comment>
<evidence type="ECO:0000256" key="1">
    <source>
        <dbReference type="ARBA" id="ARBA00004141"/>
    </source>
</evidence>
<feature type="compositionally biased region" description="Basic and acidic residues" evidence="11">
    <location>
        <begin position="304"/>
        <end position="319"/>
    </location>
</feature>
<reference evidence="13 14" key="1">
    <citation type="submission" date="2020-12" db="EMBL/GenBank/DDBJ databases">
        <title>Metabolic potential, ecology and presence of endohyphal bacteria is reflected in genomic diversity of Mucoromycotina.</title>
        <authorList>
            <person name="Muszewska A."/>
            <person name="Okrasinska A."/>
            <person name="Steczkiewicz K."/>
            <person name="Drgas O."/>
            <person name="Orlowska M."/>
            <person name="Perlinska-Lenart U."/>
            <person name="Aleksandrzak-Piekarczyk T."/>
            <person name="Szatraj K."/>
            <person name="Zielenkiewicz U."/>
            <person name="Pilsyk S."/>
            <person name="Malc E."/>
            <person name="Mieczkowski P."/>
            <person name="Kruszewska J.S."/>
            <person name="Biernat P."/>
            <person name="Pawlowska J."/>
        </authorList>
    </citation>
    <scope>NUCLEOTIDE SEQUENCE [LARGE SCALE GENOMIC DNA]</scope>
    <source>
        <strain evidence="13 14">CBS 142.35</strain>
    </source>
</reference>
<evidence type="ECO:0000313" key="14">
    <source>
        <dbReference type="Proteomes" id="UP000646827"/>
    </source>
</evidence>
<proteinExistence type="inferred from homology"/>
<dbReference type="EC" id="2.3.1.225" evidence="10"/>
<feature type="domain" description="Palmitoyltransferase DHHC" evidence="12">
    <location>
        <begin position="79"/>
        <end position="208"/>
    </location>
</feature>
<evidence type="ECO:0000256" key="3">
    <source>
        <dbReference type="ARBA" id="ARBA00022692"/>
    </source>
</evidence>
<evidence type="ECO:0000256" key="5">
    <source>
        <dbReference type="ARBA" id="ARBA00023136"/>
    </source>
</evidence>